<dbReference type="GO" id="GO:0005506">
    <property type="term" value="F:iron ion binding"/>
    <property type="evidence" value="ECO:0007669"/>
    <property type="project" value="InterPro"/>
</dbReference>
<accession>A0A8H5KFJ4</accession>
<dbReference type="EMBL" id="JAAOAS010000795">
    <property type="protein sequence ID" value="KAF5572344.1"/>
    <property type="molecule type" value="Genomic_DNA"/>
</dbReference>
<dbReference type="Pfam" id="PF00067">
    <property type="entry name" value="p450"/>
    <property type="match status" value="1"/>
</dbReference>
<keyword evidence="1 3" id="KW-0479">Metal-binding</keyword>
<comment type="similarity">
    <text evidence="3">Belongs to the cytochrome P450 family.</text>
</comment>
<gene>
    <name evidence="4" type="ORF">FPCIR_14305</name>
</gene>
<dbReference type="InterPro" id="IPR001128">
    <property type="entry name" value="Cyt_P450"/>
</dbReference>
<dbReference type="SUPFAM" id="SSF48264">
    <property type="entry name" value="Cytochrome P450"/>
    <property type="match status" value="1"/>
</dbReference>
<dbReference type="GO" id="GO:0016705">
    <property type="term" value="F:oxidoreductase activity, acting on paired donors, with incorporation or reduction of molecular oxygen"/>
    <property type="evidence" value="ECO:0007669"/>
    <property type="project" value="InterPro"/>
</dbReference>
<organism evidence="4 5">
    <name type="scientific">Fusarium pseudocircinatum</name>
    <dbReference type="NCBI Taxonomy" id="56676"/>
    <lineage>
        <taxon>Eukaryota</taxon>
        <taxon>Fungi</taxon>
        <taxon>Dikarya</taxon>
        <taxon>Ascomycota</taxon>
        <taxon>Pezizomycotina</taxon>
        <taxon>Sordariomycetes</taxon>
        <taxon>Hypocreomycetidae</taxon>
        <taxon>Hypocreales</taxon>
        <taxon>Nectriaceae</taxon>
        <taxon>Fusarium</taxon>
        <taxon>Fusarium fujikuroi species complex</taxon>
    </lineage>
</organism>
<keyword evidence="3" id="KW-0349">Heme</keyword>
<evidence type="ECO:0000256" key="2">
    <source>
        <dbReference type="ARBA" id="ARBA00023004"/>
    </source>
</evidence>
<reference evidence="4 5" key="1">
    <citation type="submission" date="2020-05" db="EMBL/GenBank/DDBJ databases">
        <title>Identification and distribution of gene clusters putatively required for synthesis of sphingolipid metabolism inhibitors in phylogenetically diverse species of the filamentous fungus Fusarium.</title>
        <authorList>
            <person name="Kim H.-S."/>
            <person name="Busman M."/>
            <person name="Brown D.W."/>
            <person name="Divon H."/>
            <person name="Uhlig S."/>
            <person name="Proctor R.H."/>
        </authorList>
    </citation>
    <scope>NUCLEOTIDE SEQUENCE [LARGE SCALE GENOMIC DNA]</scope>
    <source>
        <strain evidence="4 5">NRRL 36939</strain>
    </source>
</reference>
<dbReference type="Proteomes" id="UP000546213">
    <property type="component" value="Unassembled WGS sequence"/>
</dbReference>
<comment type="caution">
    <text evidence="4">The sequence shown here is derived from an EMBL/GenBank/DDBJ whole genome shotgun (WGS) entry which is preliminary data.</text>
</comment>
<dbReference type="InterPro" id="IPR017972">
    <property type="entry name" value="Cyt_P450_CS"/>
</dbReference>
<proteinExistence type="inferred from homology"/>
<dbReference type="AlphaFoldDB" id="A0A8H5KFJ4"/>
<evidence type="ECO:0000256" key="3">
    <source>
        <dbReference type="RuleBase" id="RU000461"/>
    </source>
</evidence>
<evidence type="ECO:0000313" key="5">
    <source>
        <dbReference type="Proteomes" id="UP000546213"/>
    </source>
</evidence>
<evidence type="ECO:0000313" key="4">
    <source>
        <dbReference type="EMBL" id="KAF5572344.1"/>
    </source>
</evidence>
<name>A0A8H5KFJ4_9HYPO</name>
<protein>
    <submittedName>
        <fullName evidence="4">TRI13-cytochrome P450</fullName>
    </submittedName>
</protein>
<keyword evidence="5" id="KW-1185">Reference proteome</keyword>
<feature type="non-terminal residue" evidence="4">
    <location>
        <position position="115"/>
    </location>
</feature>
<dbReference type="PROSITE" id="PS00086">
    <property type="entry name" value="CYTOCHROME_P450"/>
    <property type="match status" value="1"/>
</dbReference>
<sequence length="115" mass="13087">MPTIPVNTKRSEAAIAHMERTQLFDDEDLAQFVPAKWLTTSVNDEGEEETVFDPQKRPAQAFGLGPRGCFGKKLAYIEIKIFLTLFFWVFKLEPVKPELATEDEMLALTRSPKNV</sequence>
<evidence type="ECO:0000256" key="1">
    <source>
        <dbReference type="ARBA" id="ARBA00022723"/>
    </source>
</evidence>
<dbReference type="Gene3D" id="1.10.630.10">
    <property type="entry name" value="Cytochrome P450"/>
    <property type="match status" value="1"/>
</dbReference>
<dbReference type="InterPro" id="IPR036396">
    <property type="entry name" value="Cyt_P450_sf"/>
</dbReference>
<keyword evidence="3" id="KW-0503">Monooxygenase</keyword>
<keyword evidence="3" id="KW-0560">Oxidoreductase</keyword>
<keyword evidence="2 3" id="KW-0408">Iron</keyword>
<dbReference type="OrthoDB" id="1470350at2759"/>
<dbReference type="GO" id="GO:0004497">
    <property type="term" value="F:monooxygenase activity"/>
    <property type="evidence" value="ECO:0007669"/>
    <property type="project" value="UniProtKB-KW"/>
</dbReference>
<dbReference type="GO" id="GO:0020037">
    <property type="term" value="F:heme binding"/>
    <property type="evidence" value="ECO:0007669"/>
    <property type="project" value="InterPro"/>
</dbReference>